<evidence type="ECO:0000256" key="2">
    <source>
        <dbReference type="ARBA" id="ARBA00005540"/>
    </source>
</evidence>
<dbReference type="AlphaFoldDB" id="A0A9J6QNG0"/>
<name>A0A9J6QNG0_9FIRM</name>
<feature type="transmembrane region" description="Helical" evidence="9">
    <location>
        <begin position="123"/>
        <end position="148"/>
    </location>
</feature>
<dbReference type="GO" id="GO:0005886">
    <property type="term" value="C:plasma membrane"/>
    <property type="evidence" value="ECO:0007669"/>
    <property type="project" value="UniProtKB-SubCell"/>
</dbReference>
<comment type="subcellular location">
    <subcellularLocation>
        <location evidence="1">Cell membrane</location>
        <topology evidence="1">Multi-pass membrane protein</topology>
    </subcellularLocation>
</comment>
<feature type="transmembrane region" description="Helical" evidence="9">
    <location>
        <begin position="154"/>
        <end position="181"/>
    </location>
</feature>
<proteinExistence type="inferred from homology"/>
<dbReference type="RefSeq" id="WP_253020812.1">
    <property type="nucleotide sequence ID" value="NZ_JAJAGH010000010.1"/>
</dbReference>
<organism evidence="10 11">
    <name type="scientific">Hominibacterium faecale</name>
    <dbReference type="NCBI Taxonomy" id="2839743"/>
    <lineage>
        <taxon>Bacteria</taxon>
        <taxon>Bacillati</taxon>
        <taxon>Bacillota</taxon>
        <taxon>Clostridia</taxon>
        <taxon>Peptostreptococcales</taxon>
        <taxon>Anaerovoracaceae</taxon>
        <taxon>Hominibacterium</taxon>
    </lineage>
</organism>
<protein>
    <recommendedName>
        <fullName evidence="8">Riboflavin transporter</fullName>
    </recommendedName>
</protein>
<evidence type="ECO:0000256" key="1">
    <source>
        <dbReference type="ARBA" id="ARBA00004651"/>
    </source>
</evidence>
<keyword evidence="6 9" id="KW-1133">Transmembrane helix</keyword>
<dbReference type="PIRSF" id="PIRSF037778">
    <property type="entry name" value="UCP037778_transp_RibU"/>
    <property type="match status" value="1"/>
</dbReference>
<feature type="transmembrane region" description="Helical" evidence="9">
    <location>
        <begin position="56"/>
        <end position="80"/>
    </location>
</feature>
<dbReference type="GO" id="GO:0032217">
    <property type="term" value="F:riboflavin transmembrane transporter activity"/>
    <property type="evidence" value="ECO:0007669"/>
    <property type="project" value="UniProtKB-UniRule"/>
</dbReference>
<evidence type="ECO:0000256" key="3">
    <source>
        <dbReference type="ARBA" id="ARBA00022448"/>
    </source>
</evidence>
<evidence type="ECO:0000256" key="6">
    <source>
        <dbReference type="ARBA" id="ARBA00022989"/>
    </source>
</evidence>
<evidence type="ECO:0000256" key="7">
    <source>
        <dbReference type="ARBA" id="ARBA00023136"/>
    </source>
</evidence>
<evidence type="ECO:0000256" key="8">
    <source>
        <dbReference type="PIRNR" id="PIRNR037778"/>
    </source>
</evidence>
<evidence type="ECO:0000256" key="4">
    <source>
        <dbReference type="ARBA" id="ARBA00022475"/>
    </source>
</evidence>
<gene>
    <name evidence="10" type="ORF">OBO34_03825</name>
</gene>
<accession>A0A9J6QNG0</accession>
<evidence type="ECO:0000313" key="10">
    <source>
        <dbReference type="EMBL" id="MCU7377482.1"/>
    </source>
</evidence>
<keyword evidence="4 8" id="KW-1003">Cell membrane</keyword>
<keyword evidence="11" id="KW-1185">Reference proteome</keyword>
<reference evidence="10" key="1">
    <citation type="submission" date="2022-09" db="EMBL/GenBank/DDBJ databases">
        <title>Culturomic study of gut microbiota in children with autism spectrum disorder.</title>
        <authorList>
            <person name="Efimov B.A."/>
            <person name="Chaplin A.V."/>
            <person name="Sokolova S.R."/>
            <person name="Pikina A.P."/>
            <person name="Korzhanova M."/>
            <person name="Belova V."/>
            <person name="Korostin D."/>
        </authorList>
    </citation>
    <scope>NUCLEOTIDE SEQUENCE</scope>
    <source>
        <strain evidence="10">ASD5510</strain>
    </source>
</reference>
<keyword evidence="3 8" id="KW-0813">Transport</keyword>
<dbReference type="Pfam" id="PF12822">
    <property type="entry name" value="ECF_trnsprt"/>
    <property type="match status" value="1"/>
</dbReference>
<dbReference type="InterPro" id="IPR024529">
    <property type="entry name" value="ECF_trnsprt_substrate-spec"/>
</dbReference>
<feature type="transmembrane region" description="Helical" evidence="9">
    <location>
        <begin position="92"/>
        <end position="111"/>
    </location>
</feature>
<feature type="transmembrane region" description="Helical" evidence="9">
    <location>
        <begin position="26"/>
        <end position="49"/>
    </location>
</feature>
<dbReference type="PANTHER" id="PTHR38438">
    <property type="entry name" value="RIBOFLAVIN TRANSPORTER RIBU"/>
    <property type="match status" value="1"/>
</dbReference>
<evidence type="ECO:0000313" key="11">
    <source>
        <dbReference type="Proteomes" id="UP001065549"/>
    </source>
</evidence>
<dbReference type="PANTHER" id="PTHR38438:SF1">
    <property type="entry name" value="RIBOFLAVIN TRANSPORTER RIBU"/>
    <property type="match status" value="1"/>
</dbReference>
<sequence length="190" mass="20578">MSEAKMGENLNQSGHRQSNSVKLAKMGMLVAISVVLVYFIHIPMFTAFYEYDPADIPILIGTFAFGPWAGLLLTVVTSVIQGLTVSSASGVYGILMHVIATGAFVLVAGFIYRGEKTRKKAIIALLCGVLAMVVIMVPANILITPYFMGAPRSAVVAMIPVIIAFNFTKAGINAVLTFFLYKRISKFLHK</sequence>
<comment type="similarity">
    <text evidence="2 8">Belongs to the prokaryotic riboflavin transporter (P-RFT) (TC 2.A.87) family.</text>
</comment>
<dbReference type="Gene3D" id="1.10.1760.20">
    <property type="match status" value="1"/>
</dbReference>
<keyword evidence="5 9" id="KW-0812">Transmembrane</keyword>
<dbReference type="Proteomes" id="UP001065549">
    <property type="component" value="Unassembled WGS sequence"/>
</dbReference>
<keyword evidence="7 8" id="KW-0472">Membrane</keyword>
<comment type="function">
    <text evidence="8">Probably a riboflavin-binding protein that interacts with the energy-coupling factor (ECF) ABC-transporter complex.</text>
</comment>
<dbReference type="InterPro" id="IPR025720">
    <property type="entry name" value="RibU"/>
</dbReference>
<evidence type="ECO:0000256" key="9">
    <source>
        <dbReference type="SAM" id="Phobius"/>
    </source>
</evidence>
<evidence type="ECO:0000256" key="5">
    <source>
        <dbReference type="ARBA" id="ARBA00022692"/>
    </source>
</evidence>
<comment type="caution">
    <text evidence="10">The sequence shown here is derived from an EMBL/GenBank/DDBJ whole genome shotgun (WGS) entry which is preliminary data.</text>
</comment>
<dbReference type="EMBL" id="JAOSHN010000001">
    <property type="protein sequence ID" value="MCU7377482.1"/>
    <property type="molecule type" value="Genomic_DNA"/>
</dbReference>